<dbReference type="Proteomes" id="UP001222958">
    <property type="component" value="Unassembled WGS sequence"/>
</dbReference>
<gene>
    <name evidence="1" type="ORF">QDQ28_00150</name>
</gene>
<dbReference type="AlphaFoldDB" id="A0AAN3R120"/>
<reference evidence="1" key="1">
    <citation type="submission" date="2023-04" db="EMBL/GenBank/DDBJ databases">
        <title>Epidemiological investigation of Clostridium perfringens isolated from cattle.</title>
        <authorList>
            <person name="Tian R."/>
        </authorList>
    </citation>
    <scope>NUCLEOTIDE SEQUENCE</scope>
    <source>
        <strain evidence="1">ZWCP172</strain>
    </source>
</reference>
<dbReference type="RefSeq" id="WP_003467256.1">
    <property type="nucleotide sequence ID" value="NZ_JACOIC010000011.1"/>
</dbReference>
<protein>
    <submittedName>
        <fullName evidence="1">Uncharacterized protein</fullName>
    </submittedName>
</protein>
<evidence type="ECO:0000313" key="1">
    <source>
        <dbReference type="EMBL" id="MDH2334590.1"/>
    </source>
</evidence>
<organism evidence="1 2">
    <name type="scientific">Clostridium perfringens</name>
    <dbReference type="NCBI Taxonomy" id="1502"/>
    <lineage>
        <taxon>Bacteria</taxon>
        <taxon>Bacillati</taxon>
        <taxon>Bacillota</taxon>
        <taxon>Clostridia</taxon>
        <taxon>Eubacteriales</taxon>
        <taxon>Clostridiaceae</taxon>
        <taxon>Clostridium</taxon>
    </lineage>
</organism>
<name>A0AAN3R120_CLOPF</name>
<comment type="caution">
    <text evidence="1">The sequence shown here is derived from an EMBL/GenBank/DDBJ whole genome shotgun (WGS) entry which is preliminary data.</text>
</comment>
<accession>A0AAN3R120</accession>
<evidence type="ECO:0000313" key="2">
    <source>
        <dbReference type="Proteomes" id="UP001222958"/>
    </source>
</evidence>
<sequence length="71" mass="8193">MNGFVREARIKLDAAKEVDNEKIEMKEADFNKLASNIGRERHICPGIDHCPEYPVCSECWKDALLNYIKII</sequence>
<proteinExistence type="predicted"/>
<dbReference type="EMBL" id="JARVUX010000001">
    <property type="protein sequence ID" value="MDH2334590.1"/>
    <property type="molecule type" value="Genomic_DNA"/>
</dbReference>